<dbReference type="OrthoDB" id="8594924at2"/>
<dbReference type="InterPro" id="IPR021070">
    <property type="entry name" value="Killing_trait_RebB"/>
</dbReference>
<organism evidence="2 3">
    <name type="scientific">Maricaulis salignorans</name>
    <dbReference type="NCBI Taxonomy" id="144026"/>
    <lineage>
        <taxon>Bacteria</taxon>
        <taxon>Pseudomonadati</taxon>
        <taxon>Pseudomonadota</taxon>
        <taxon>Alphaproteobacteria</taxon>
        <taxon>Maricaulales</taxon>
        <taxon>Maricaulaceae</taxon>
        <taxon>Maricaulis</taxon>
    </lineage>
</organism>
<accession>A0A1G9MPN7</accession>
<reference evidence="2 3" key="1">
    <citation type="submission" date="2016-10" db="EMBL/GenBank/DDBJ databases">
        <authorList>
            <person name="de Groot N.N."/>
        </authorList>
    </citation>
    <scope>NUCLEOTIDE SEQUENCE [LARGE SCALE GENOMIC DNA]</scope>
    <source>
        <strain evidence="2 3">DSM 16077</strain>
    </source>
</reference>
<sequence>MRATHLIASGFILVAGAGTAAWSQTPNNQQVNPQITDAVTQANVEVLGDAPADAMGNLYQETDQALANAAHNATSAQQNANTVLQATTTQGVEMLDAETASPAEPD</sequence>
<dbReference type="EMBL" id="FNHG01000002">
    <property type="protein sequence ID" value="SDL76074.1"/>
    <property type="molecule type" value="Genomic_DNA"/>
</dbReference>
<dbReference type="Pfam" id="PF11747">
    <property type="entry name" value="RebB"/>
    <property type="match status" value="1"/>
</dbReference>
<feature type="signal peptide" evidence="1">
    <location>
        <begin position="1"/>
        <end position="20"/>
    </location>
</feature>
<evidence type="ECO:0000313" key="2">
    <source>
        <dbReference type="EMBL" id="SDL76074.1"/>
    </source>
</evidence>
<protein>
    <submittedName>
        <fullName evidence="2">Killing trait domain-containing protein</fullName>
    </submittedName>
</protein>
<keyword evidence="1" id="KW-0732">Signal</keyword>
<gene>
    <name evidence="2" type="ORF">SAMN04488568_10262</name>
</gene>
<keyword evidence="3" id="KW-1185">Reference proteome</keyword>
<dbReference type="STRING" id="144026.SAMN04488568_10262"/>
<name>A0A1G9MPN7_9PROT</name>
<evidence type="ECO:0000256" key="1">
    <source>
        <dbReference type="SAM" id="SignalP"/>
    </source>
</evidence>
<dbReference type="Proteomes" id="UP000199759">
    <property type="component" value="Unassembled WGS sequence"/>
</dbReference>
<proteinExistence type="predicted"/>
<evidence type="ECO:0000313" key="3">
    <source>
        <dbReference type="Proteomes" id="UP000199759"/>
    </source>
</evidence>
<feature type="chain" id="PRO_5011580790" evidence="1">
    <location>
        <begin position="21"/>
        <end position="106"/>
    </location>
</feature>
<dbReference type="AlphaFoldDB" id="A0A1G9MPN7"/>